<evidence type="ECO:0000259" key="11">
    <source>
        <dbReference type="PROSITE" id="PS50892"/>
    </source>
</evidence>
<dbReference type="GO" id="GO:0090161">
    <property type="term" value="P:Golgi ribbon formation"/>
    <property type="evidence" value="ECO:0007669"/>
    <property type="project" value="InterPro"/>
</dbReference>
<keyword evidence="2" id="KW-0813">Transport</keyword>
<dbReference type="KEGG" id="nve:5516394"/>
<dbReference type="SUPFAM" id="SSF58038">
    <property type="entry name" value="SNARE fusion complex"/>
    <property type="match status" value="1"/>
</dbReference>
<dbReference type="GO" id="GO:0012505">
    <property type="term" value="C:endomembrane system"/>
    <property type="evidence" value="ECO:0007669"/>
    <property type="project" value="UniProtKB-SubCell"/>
</dbReference>
<dbReference type="GO" id="GO:0006906">
    <property type="term" value="P:vesicle fusion"/>
    <property type="evidence" value="ECO:0000318"/>
    <property type="project" value="GO_Central"/>
</dbReference>
<dbReference type="OrthoDB" id="190375at2759"/>
<evidence type="ECO:0000256" key="1">
    <source>
        <dbReference type="ARBA" id="ARBA00008025"/>
    </source>
</evidence>
<dbReference type="GO" id="GO:0005886">
    <property type="term" value="C:plasma membrane"/>
    <property type="evidence" value="ECO:0000318"/>
    <property type="project" value="GO_Central"/>
</dbReference>
<dbReference type="InterPro" id="IPR042855">
    <property type="entry name" value="V_SNARE_CC"/>
</dbReference>
<dbReference type="AlphaFoldDB" id="A7RVJ7"/>
<dbReference type="CDD" id="cd15869">
    <property type="entry name" value="R-SNARE_VAMP4"/>
    <property type="match status" value="1"/>
</dbReference>
<dbReference type="FunFam" id="1.20.5.110:FF:000004">
    <property type="entry name" value="Vesicle-associated membrane protein 7"/>
    <property type="match status" value="1"/>
</dbReference>
<evidence type="ECO:0000256" key="3">
    <source>
        <dbReference type="ARBA" id="ARBA00022692"/>
    </source>
</evidence>
<dbReference type="PROSITE" id="PS50892">
    <property type="entry name" value="V_SNARE"/>
    <property type="match status" value="1"/>
</dbReference>
<keyword evidence="5 10" id="KW-1133">Transmembrane helix</keyword>
<feature type="region of interest" description="Disordered" evidence="9">
    <location>
        <begin position="24"/>
        <end position="54"/>
    </location>
</feature>
<keyword evidence="6 10" id="KW-0472">Membrane</keyword>
<dbReference type="InterPro" id="IPR001388">
    <property type="entry name" value="Synaptobrevin-like"/>
</dbReference>
<evidence type="ECO:0000256" key="7">
    <source>
        <dbReference type="ARBA" id="ARBA00046280"/>
    </source>
</evidence>
<comment type="similarity">
    <text evidence="1">Belongs to the synaptobrevin family.</text>
</comment>
<feature type="compositionally biased region" description="Polar residues" evidence="9">
    <location>
        <begin position="42"/>
        <end position="54"/>
    </location>
</feature>
<dbReference type="Proteomes" id="UP000001593">
    <property type="component" value="Unassembled WGS sequence"/>
</dbReference>
<keyword evidence="8" id="KW-0175">Coiled coil</keyword>
<evidence type="ECO:0000256" key="5">
    <source>
        <dbReference type="ARBA" id="ARBA00022989"/>
    </source>
</evidence>
<organism evidence="12 13">
    <name type="scientific">Nematostella vectensis</name>
    <name type="common">Starlet sea anemone</name>
    <dbReference type="NCBI Taxonomy" id="45351"/>
    <lineage>
        <taxon>Eukaryota</taxon>
        <taxon>Metazoa</taxon>
        <taxon>Cnidaria</taxon>
        <taxon>Anthozoa</taxon>
        <taxon>Hexacorallia</taxon>
        <taxon>Actiniaria</taxon>
        <taxon>Edwardsiidae</taxon>
        <taxon>Nematostella</taxon>
    </lineage>
</organism>
<keyword evidence="13" id="KW-1185">Reference proteome</keyword>
<evidence type="ECO:0000256" key="9">
    <source>
        <dbReference type="SAM" id="MobiDB-lite"/>
    </source>
</evidence>
<dbReference type="STRING" id="45351.A7RVJ7"/>
<gene>
    <name evidence="12" type="ORF">NEMVEDRAFT_v1g202774</name>
</gene>
<dbReference type="PhylomeDB" id="A7RVJ7"/>
<dbReference type="OMA" id="NHDKASN"/>
<dbReference type="PRINTS" id="PR00219">
    <property type="entry name" value="SYNAPTOBREVN"/>
</dbReference>
<dbReference type="HOGENOM" id="CLU_149550_0_0_1"/>
<evidence type="ECO:0000256" key="10">
    <source>
        <dbReference type="SAM" id="Phobius"/>
    </source>
</evidence>
<feature type="domain" description="V-SNARE coiled-coil homology" evidence="11">
    <location>
        <begin position="52"/>
        <end position="112"/>
    </location>
</feature>
<dbReference type="GO" id="GO:0005484">
    <property type="term" value="F:SNAP receptor activity"/>
    <property type="evidence" value="ECO:0000318"/>
    <property type="project" value="GO_Central"/>
</dbReference>
<evidence type="ECO:0000313" key="13">
    <source>
        <dbReference type="Proteomes" id="UP000001593"/>
    </source>
</evidence>
<name>A7RVJ7_NEMVE</name>
<dbReference type="GO" id="GO:0031201">
    <property type="term" value="C:SNARE complex"/>
    <property type="evidence" value="ECO:0000318"/>
    <property type="project" value="GO_Central"/>
</dbReference>
<dbReference type="GO" id="GO:0015031">
    <property type="term" value="P:protein transport"/>
    <property type="evidence" value="ECO:0007669"/>
    <property type="project" value="UniProtKB-KW"/>
</dbReference>
<keyword evidence="3 10" id="KW-0812">Transmembrane</keyword>
<evidence type="ECO:0000256" key="2">
    <source>
        <dbReference type="ARBA" id="ARBA00022448"/>
    </source>
</evidence>
<evidence type="ECO:0000313" key="12">
    <source>
        <dbReference type="EMBL" id="EDO44396.1"/>
    </source>
</evidence>
<comment type="subcellular location">
    <subcellularLocation>
        <location evidence="7">Endomembrane system</location>
        <topology evidence="7">Single-pass type IV membrane protein</topology>
    </subcellularLocation>
</comment>
<dbReference type="InParanoid" id="A7RVJ7"/>
<dbReference type="Pfam" id="PF00957">
    <property type="entry name" value="Synaptobrevin"/>
    <property type="match status" value="1"/>
</dbReference>
<accession>A7RVJ7</accession>
<reference evidence="12 13" key="1">
    <citation type="journal article" date="2007" name="Science">
        <title>Sea anemone genome reveals ancestral eumetazoan gene repertoire and genomic organization.</title>
        <authorList>
            <person name="Putnam N.H."/>
            <person name="Srivastava M."/>
            <person name="Hellsten U."/>
            <person name="Dirks B."/>
            <person name="Chapman J."/>
            <person name="Salamov A."/>
            <person name="Terry A."/>
            <person name="Shapiro H."/>
            <person name="Lindquist E."/>
            <person name="Kapitonov V.V."/>
            <person name="Jurka J."/>
            <person name="Genikhovich G."/>
            <person name="Grigoriev I.V."/>
            <person name="Lucas S.M."/>
            <person name="Steele R.E."/>
            <person name="Finnerty J.R."/>
            <person name="Technau U."/>
            <person name="Martindale M.Q."/>
            <person name="Rokhsar D.S."/>
        </authorList>
    </citation>
    <scope>NUCLEOTIDE SEQUENCE [LARGE SCALE GENOMIC DNA]</scope>
    <source>
        <strain evidence="13">CH2 X CH6</strain>
    </source>
</reference>
<feature type="transmembrane region" description="Helical" evidence="10">
    <location>
        <begin position="116"/>
        <end position="137"/>
    </location>
</feature>
<dbReference type="EMBL" id="DS469544">
    <property type="protein sequence ID" value="EDO44396.1"/>
    <property type="molecule type" value="Genomic_DNA"/>
</dbReference>
<proteinExistence type="inferred from homology"/>
<dbReference type="PANTHER" id="PTHR46897">
    <property type="entry name" value="VESICLE-ASSOCIATED MEMBRANE PROTEIN 4"/>
    <property type="match status" value="1"/>
</dbReference>
<dbReference type="PANTHER" id="PTHR46897:SF1">
    <property type="entry name" value="VESICLE-ASSOCIATED MEMBRANE PROTEIN 4"/>
    <property type="match status" value="1"/>
</dbReference>
<dbReference type="Gene3D" id="1.20.5.110">
    <property type="match status" value="1"/>
</dbReference>
<evidence type="ECO:0000256" key="6">
    <source>
        <dbReference type="ARBA" id="ARBA00023136"/>
    </source>
</evidence>
<keyword evidence="4" id="KW-0653">Protein transport</keyword>
<dbReference type="GO" id="GO:0019905">
    <property type="term" value="F:syntaxin binding"/>
    <property type="evidence" value="ECO:0000318"/>
    <property type="project" value="GO_Central"/>
</dbReference>
<evidence type="ECO:0000256" key="8">
    <source>
        <dbReference type="PROSITE-ProRule" id="PRU00290"/>
    </source>
</evidence>
<dbReference type="InterPro" id="IPR042887">
    <property type="entry name" value="VAMP4"/>
</dbReference>
<sequence>MPPKFSRTSGDDFSNARASERASLLNLDDSDDGTNIFAAPAGSTNKPPSDNNISRVKNEIKGVVDVMQTNIAKVLDRGAKLDDLQDKSENLDMNAFQFRSGSRKLQRKLWWQNCRLKIVFAIILIIILIAIIVPVIMKNKKKT</sequence>
<evidence type="ECO:0000256" key="4">
    <source>
        <dbReference type="ARBA" id="ARBA00022927"/>
    </source>
</evidence>
<dbReference type="eggNOG" id="KOG0860">
    <property type="taxonomic scope" value="Eukaryota"/>
</dbReference>
<protein>
    <recommendedName>
        <fullName evidence="11">V-SNARE coiled-coil homology domain-containing protein</fullName>
    </recommendedName>
</protein>